<accession>A0A494TF92</accession>
<sequence>MLGEKGTTDMATLLLTAVGTAIGGPIGGAIGAILGQAADQRIFAPKGRQGPRLGDLSVQTSSYGSPIPRVFGTVRAAGTVIWSTDLIETRGSQSNGKGKPKTTTFNYAASFAVALSARAVMRVGRIWADGNLLRGAGGDFKTATGFRLLLGGEDQAVDPLIASAEGLGVTPAYRGCAVAVFEDFQLADYGNRIPTLSFEIVADEGAIGVGSILGALSGGAVVGETAALMQGLAVQGDSVRGVAETLAAALPVSLVDMGGAADAFRRERHCSGAGRGTVPSDGRVQAGAAHRREPPGGGDYPRGFKCRLL</sequence>
<dbReference type="EMBL" id="CP032829">
    <property type="protein sequence ID" value="AYJ85932.1"/>
    <property type="molecule type" value="Genomic_DNA"/>
</dbReference>
<evidence type="ECO:0008006" key="4">
    <source>
        <dbReference type="Google" id="ProtNLM"/>
    </source>
</evidence>
<evidence type="ECO:0000313" key="2">
    <source>
        <dbReference type="EMBL" id="AYJ85932.1"/>
    </source>
</evidence>
<dbReference type="AlphaFoldDB" id="A0A494TF92"/>
<proteinExistence type="predicted"/>
<gene>
    <name evidence="2" type="ORF">D3Y57_08035</name>
</gene>
<evidence type="ECO:0000313" key="3">
    <source>
        <dbReference type="Proteomes" id="UP000276254"/>
    </source>
</evidence>
<dbReference type="KEGG" id="spha:D3Y57_08035"/>
<dbReference type="OrthoDB" id="8445115at2"/>
<organism evidence="2 3">
    <name type="scientific">Sphingomonas paeninsulae</name>
    <dbReference type="NCBI Taxonomy" id="2319844"/>
    <lineage>
        <taxon>Bacteria</taxon>
        <taxon>Pseudomonadati</taxon>
        <taxon>Pseudomonadota</taxon>
        <taxon>Alphaproteobacteria</taxon>
        <taxon>Sphingomonadales</taxon>
        <taxon>Sphingomonadaceae</taxon>
        <taxon>Sphingomonas</taxon>
    </lineage>
</organism>
<keyword evidence="3" id="KW-1185">Reference proteome</keyword>
<evidence type="ECO:0000256" key="1">
    <source>
        <dbReference type="SAM" id="MobiDB-lite"/>
    </source>
</evidence>
<dbReference type="Proteomes" id="UP000276254">
    <property type="component" value="Chromosome"/>
</dbReference>
<name>A0A494TF92_SPHPE</name>
<feature type="region of interest" description="Disordered" evidence="1">
    <location>
        <begin position="270"/>
        <end position="300"/>
    </location>
</feature>
<reference evidence="2 3" key="1">
    <citation type="submission" date="2018-09" db="EMBL/GenBank/DDBJ databases">
        <title>Sphingomonas peninsula sp. nov., isolated from fildes peninsula, Antarctic soil.</title>
        <authorList>
            <person name="Yingchao G."/>
        </authorList>
    </citation>
    <scope>NUCLEOTIDE SEQUENCE [LARGE SCALE GENOMIC DNA]</scope>
    <source>
        <strain evidence="2 3">YZ-8</strain>
    </source>
</reference>
<protein>
    <recommendedName>
        <fullName evidence="4">Tip attachment protein J domain-containing protein</fullName>
    </recommendedName>
</protein>